<sequence length="92" mass="9848">MSLLKNPTAIVSGLFAAVAALFNIPFVDGIVFWLWGNINQLFLISSIGVTVSEQLPFPEKYAIQALVATGVILLAKLVLDAGNDLEDSIEDS</sequence>
<dbReference type="RefSeq" id="WP_007345865.1">
    <property type="nucleotide sequence ID" value="NZ_AOIW01000066.1"/>
</dbReference>
<comment type="caution">
    <text evidence="2">The sequence shown here is derived from an EMBL/GenBank/DDBJ whole genome shotgun (WGS) entry which is preliminary data.</text>
</comment>
<gene>
    <name evidence="2" type="ORF">C473_13314</name>
</gene>
<dbReference type="PATRIC" id="fig|1227486.3.peg.2576"/>
<keyword evidence="1" id="KW-0812">Transmembrane</keyword>
<dbReference type="AlphaFoldDB" id="M0D7I1"/>
<name>M0D7I1_9EURY</name>
<dbReference type="EMBL" id="AOIW01000066">
    <property type="protein sequence ID" value="ELZ30099.1"/>
    <property type="molecule type" value="Genomic_DNA"/>
</dbReference>
<reference evidence="2 3" key="1">
    <citation type="journal article" date="2014" name="PLoS Genet.">
        <title>Phylogenetically driven sequencing of extremely halophilic archaea reveals strategies for static and dynamic osmo-response.</title>
        <authorList>
            <person name="Becker E.A."/>
            <person name="Seitzer P.M."/>
            <person name="Tritt A."/>
            <person name="Larsen D."/>
            <person name="Krusor M."/>
            <person name="Yao A.I."/>
            <person name="Wu D."/>
            <person name="Madern D."/>
            <person name="Eisen J.A."/>
            <person name="Darling A.E."/>
            <person name="Facciotti M.T."/>
        </authorList>
    </citation>
    <scope>NUCLEOTIDE SEQUENCE [LARGE SCALE GENOMIC DNA]</scope>
    <source>
        <strain evidence="2 3">JCM 10247</strain>
    </source>
</reference>
<evidence type="ECO:0000313" key="3">
    <source>
        <dbReference type="Proteomes" id="UP000011572"/>
    </source>
</evidence>
<evidence type="ECO:0000256" key="1">
    <source>
        <dbReference type="SAM" id="Phobius"/>
    </source>
</evidence>
<keyword evidence="1" id="KW-1133">Transmembrane helix</keyword>
<dbReference type="Proteomes" id="UP000011572">
    <property type="component" value="Unassembled WGS sequence"/>
</dbReference>
<feature type="transmembrane region" description="Helical" evidence="1">
    <location>
        <begin position="12"/>
        <end position="35"/>
    </location>
</feature>
<keyword evidence="1" id="KW-0472">Membrane</keyword>
<protein>
    <submittedName>
        <fullName evidence="2">Uncharacterized protein</fullName>
    </submittedName>
</protein>
<proteinExistence type="predicted"/>
<evidence type="ECO:0000313" key="2">
    <source>
        <dbReference type="EMBL" id="ELZ30099.1"/>
    </source>
</evidence>
<organism evidence="2 3">
    <name type="scientific">Halorubrum distributum JCM 10247</name>
    <dbReference type="NCBI Taxonomy" id="1227486"/>
    <lineage>
        <taxon>Archaea</taxon>
        <taxon>Methanobacteriati</taxon>
        <taxon>Methanobacteriota</taxon>
        <taxon>Stenosarchaea group</taxon>
        <taxon>Halobacteria</taxon>
        <taxon>Halobacteriales</taxon>
        <taxon>Haloferacaceae</taxon>
        <taxon>Halorubrum</taxon>
        <taxon>Halorubrum distributum group</taxon>
    </lineage>
</organism>
<accession>M0D7I1</accession>